<dbReference type="PANTHER" id="PTHR22951">
    <property type="entry name" value="CLATHRIN ASSEMBLY PROTEIN"/>
    <property type="match status" value="1"/>
</dbReference>
<dbReference type="GO" id="GO:0072583">
    <property type="term" value="P:clathrin-dependent endocytosis"/>
    <property type="evidence" value="ECO:0007669"/>
    <property type="project" value="InterPro"/>
</dbReference>
<evidence type="ECO:0000313" key="3">
    <source>
        <dbReference type="Proteomes" id="UP001085076"/>
    </source>
</evidence>
<dbReference type="GO" id="GO:0005546">
    <property type="term" value="F:phosphatidylinositol-4,5-bisphosphate binding"/>
    <property type="evidence" value="ECO:0007669"/>
    <property type="project" value="TreeGrafter"/>
</dbReference>
<accession>A0A9D5CB00</accession>
<evidence type="ECO:0000259" key="1">
    <source>
        <dbReference type="Pfam" id="PF07651"/>
    </source>
</evidence>
<dbReference type="InterPro" id="IPR011417">
    <property type="entry name" value="ANTH_dom"/>
</dbReference>
<proteinExistence type="predicted"/>
<feature type="domain" description="AP180 N-terminal homology (ANTH)" evidence="1">
    <location>
        <begin position="1"/>
        <end position="90"/>
    </location>
</feature>
<reference evidence="2" key="1">
    <citation type="submission" date="2021-03" db="EMBL/GenBank/DDBJ databases">
        <authorList>
            <person name="Li Z."/>
            <person name="Yang C."/>
        </authorList>
    </citation>
    <scope>NUCLEOTIDE SEQUENCE</scope>
    <source>
        <strain evidence="2">Dzin_1.0</strain>
        <tissue evidence="2">Leaf</tissue>
    </source>
</reference>
<dbReference type="EMBL" id="JAGGNH010000006">
    <property type="protein sequence ID" value="KAJ0969440.1"/>
    <property type="molecule type" value="Genomic_DNA"/>
</dbReference>
<dbReference type="GO" id="GO:0000149">
    <property type="term" value="F:SNARE binding"/>
    <property type="evidence" value="ECO:0007669"/>
    <property type="project" value="TreeGrafter"/>
</dbReference>
<dbReference type="Gene3D" id="1.20.58.150">
    <property type="entry name" value="ANTH domain"/>
    <property type="match status" value="1"/>
</dbReference>
<dbReference type="InterPro" id="IPR045192">
    <property type="entry name" value="AP180-like"/>
</dbReference>
<dbReference type="GO" id="GO:0005905">
    <property type="term" value="C:clathrin-coated pit"/>
    <property type="evidence" value="ECO:0007669"/>
    <property type="project" value="TreeGrafter"/>
</dbReference>
<dbReference type="GO" id="GO:0005545">
    <property type="term" value="F:1-phosphatidylinositol binding"/>
    <property type="evidence" value="ECO:0007669"/>
    <property type="project" value="InterPro"/>
</dbReference>
<dbReference type="GO" id="GO:0032050">
    <property type="term" value="F:clathrin heavy chain binding"/>
    <property type="evidence" value="ECO:0007669"/>
    <property type="project" value="TreeGrafter"/>
</dbReference>
<comment type="caution">
    <text evidence="2">The sequence shown here is derived from an EMBL/GenBank/DDBJ whole genome shotgun (WGS) entry which is preliminary data.</text>
</comment>
<sequence>MALQPLIRESHQTYYEIQEIMNIFIDRFMEMEVADCLRVHAIFTRLSKQLQDLSSFYNWCKSSSVSRTYDFPFINRIPPTKLQLMDDLIRHRSNLIQNHYVKDPDQSPDISYDTNIPALPAPPELQSDQEFKEDEEEEELAIIIQEEQEEERQQEVAADLLDLSDYGAAKSSEEHDDQLALALFDIRTEMEEFKLEEGGDDWETTLVQSAGVLSNRKPALGGGFDMLLLDGLYSQSDQMIMRRLVVDGSASSVVMPAVPATLALPAPPGALRVDEDPFAASLAVPPPAYVQISEMEKKQQLMAEEQRLWQQYAKEGMQGKLGIVNFKPNNNPSQQQYTGGF</sequence>
<dbReference type="AlphaFoldDB" id="A0A9D5CB00"/>
<organism evidence="2 3">
    <name type="scientific">Dioscorea zingiberensis</name>
    <dbReference type="NCBI Taxonomy" id="325984"/>
    <lineage>
        <taxon>Eukaryota</taxon>
        <taxon>Viridiplantae</taxon>
        <taxon>Streptophyta</taxon>
        <taxon>Embryophyta</taxon>
        <taxon>Tracheophyta</taxon>
        <taxon>Spermatophyta</taxon>
        <taxon>Magnoliopsida</taxon>
        <taxon>Liliopsida</taxon>
        <taxon>Dioscoreales</taxon>
        <taxon>Dioscoreaceae</taxon>
        <taxon>Dioscorea</taxon>
    </lineage>
</organism>
<protein>
    <recommendedName>
        <fullName evidence="1">AP180 N-terminal homology (ANTH) domain-containing protein</fullName>
    </recommendedName>
</protein>
<dbReference type="InterPro" id="IPR014712">
    <property type="entry name" value="ANTH_dom_sf"/>
</dbReference>
<dbReference type="GO" id="GO:0048268">
    <property type="term" value="P:clathrin coat assembly"/>
    <property type="evidence" value="ECO:0007669"/>
    <property type="project" value="InterPro"/>
</dbReference>
<dbReference type="Proteomes" id="UP001085076">
    <property type="component" value="Miscellaneous, Linkage group lg06"/>
</dbReference>
<dbReference type="GO" id="GO:0006900">
    <property type="term" value="P:vesicle budding from membrane"/>
    <property type="evidence" value="ECO:0007669"/>
    <property type="project" value="TreeGrafter"/>
</dbReference>
<name>A0A9D5CB00_9LILI</name>
<dbReference type="PANTHER" id="PTHR22951:SF12">
    <property type="entry name" value="OS05G0426100 PROTEIN"/>
    <property type="match status" value="1"/>
</dbReference>
<dbReference type="SUPFAM" id="SSF89009">
    <property type="entry name" value="GAT-like domain"/>
    <property type="match status" value="1"/>
</dbReference>
<evidence type="ECO:0000313" key="2">
    <source>
        <dbReference type="EMBL" id="KAJ0969440.1"/>
    </source>
</evidence>
<dbReference type="Pfam" id="PF07651">
    <property type="entry name" value="ANTH"/>
    <property type="match status" value="1"/>
</dbReference>
<dbReference type="GO" id="GO:0030136">
    <property type="term" value="C:clathrin-coated vesicle"/>
    <property type="evidence" value="ECO:0007669"/>
    <property type="project" value="InterPro"/>
</dbReference>
<dbReference type="OrthoDB" id="44015at2759"/>
<keyword evidence="3" id="KW-1185">Reference proteome</keyword>
<gene>
    <name evidence="2" type="ORF">J5N97_022317</name>
</gene>
<reference evidence="2" key="2">
    <citation type="journal article" date="2022" name="Hortic Res">
        <title>The genome of Dioscorea zingiberensis sheds light on the biosynthesis, origin and evolution of the medicinally important diosgenin saponins.</title>
        <authorList>
            <person name="Li Y."/>
            <person name="Tan C."/>
            <person name="Li Z."/>
            <person name="Guo J."/>
            <person name="Li S."/>
            <person name="Chen X."/>
            <person name="Wang C."/>
            <person name="Dai X."/>
            <person name="Yang H."/>
            <person name="Song W."/>
            <person name="Hou L."/>
            <person name="Xu J."/>
            <person name="Tong Z."/>
            <person name="Xu A."/>
            <person name="Yuan X."/>
            <person name="Wang W."/>
            <person name="Yang Q."/>
            <person name="Chen L."/>
            <person name="Sun Z."/>
            <person name="Wang K."/>
            <person name="Pan B."/>
            <person name="Chen J."/>
            <person name="Bao Y."/>
            <person name="Liu F."/>
            <person name="Qi X."/>
            <person name="Gang D.R."/>
            <person name="Wen J."/>
            <person name="Li J."/>
        </authorList>
    </citation>
    <scope>NUCLEOTIDE SEQUENCE</scope>
    <source>
        <strain evidence="2">Dzin_1.0</strain>
    </source>
</reference>